<accession>L5JVZ0</accession>
<keyword evidence="3" id="KW-1185">Reference proteome</keyword>
<evidence type="ECO:0000313" key="3">
    <source>
        <dbReference type="Proteomes" id="UP000010552"/>
    </source>
</evidence>
<feature type="region of interest" description="Disordered" evidence="1">
    <location>
        <begin position="39"/>
        <end position="60"/>
    </location>
</feature>
<dbReference type="AlphaFoldDB" id="L5JVZ0"/>
<name>L5JVZ0_PTEAL</name>
<evidence type="ECO:0000313" key="2">
    <source>
        <dbReference type="EMBL" id="ELK03485.1"/>
    </source>
</evidence>
<sequence>MTRQTSGHLELGAAHTHADVQNSVTFCILAEQPLDRHLRSSVFQGPQHSQDTLYPPKSDR</sequence>
<dbReference type="EMBL" id="KB031080">
    <property type="protein sequence ID" value="ELK03485.1"/>
    <property type="molecule type" value="Genomic_DNA"/>
</dbReference>
<organism evidence="2 3">
    <name type="scientific">Pteropus alecto</name>
    <name type="common">Black flying fox</name>
    <dbReference type="NCBI Taxonomy" id="9402"/>
    <lineage>
        <taxon>Eukaryota</taxon>
        <taxon>Metazoa</taxon>
        <taxon>Chordata</taxon>
        <taxon>Craniata</taxon>
        <taxon>Vertebrata</taxon>
        <taxon>Euteleostomi</taxon>
        <taxon>Mammalia</taxon>
        <taxon>Eutheria</taxon>
        <taxon>Laurasiatheria</taxon>
        <taxon>Chiroptera</taxon>
        <taxon>Yinpterochiroptera</taxon>
        <taxon>Pteropodoidea</taxon>
        <taxon>Pteropodidae</taxon>
        <taxon>Pteropodinae</taxon>
        <taxon>Pteropus</taxon>
    </lineage>
</organism>
<feature type="compositionally biased region" description="Polar residues" evidence="1">
    <location>
        <begin position="41"/>
        <end position="52"/>
    </location>
</feature>
<proteinExistence type="predicted"/>
<protein>
    <submittedName>
        <fullName evidence="2">Uncharacterized protein</fullName>
    </submittedName>
</protein>
<dbReference type="InParanoid" id="L5JVZ0"/>
<gene>
    <name evidence="2" type="ORF">PAL_GLEAN10013520</name>
</gene>
<reference evidence="3" key="1">
    <citation type="journal article" date="2013" name="Science">
        <title>Comparative analysis of bat genomes provides insight into the evolution of flight and immunity.</title>
        <authorList>
            <person name="Zhang G."/>
            <person name="Cowled C."/>
            <person name="Shi Z."/>
            <person name="Huang Z."/>
            <person name="Bishop-Lilly K.A."/>
            <person name="Fang X."/>
            <person name="Wynne J.W."/>
            <person name="Xiong Z."/>
            <person name="Baker M.L."/>
            <person name="Zhao W."/>
            <person name="Tachedjian M."/>
            <person name="Zhu Y."/>
            <person name="Zhou P."/>
            <person name="Jiang X."/>
            <person name="Ng J."/>
            <person name="Yang L."/>
            <person name="Wu L."/>
            <person name="Xiao J."/>
            <person name="Feng Y."/>
            <person name="Chen Y."/>
            <person name="Sun X."/>
            <person name="Zhang Y."/>
            <person name="Marsh G.A."/>
            <person name="Crameri G."/>
            <person name="Broder C.C."/>
            <person name="Frey K.G."/>
            <person name="Wang L.F."/>
            <person name="Wang J."/>
        </authorList>
    </citation>
    <scope>NUCLEOTIDE SEQUENCE [LARGE SCALE GENOMIC DNA]</scope>
</reference>
<evidence type="ECO:0000256" key="1">
    <source>
        <dbReference type="SAM" id="MobiDB-lite"/>
    </source>
</evidence>
<dbReference type="Proteomes" id="UP000010552">
    <property type="component" value="Unassembled WGS sequence"/>
</dbReference>